<protein>
    <submittedName>
        <fullName evidence="6">60S ribosomal protein L6</fullName>
    </submittedName>
</protein>
<accession>A0A511KLN4</accession>
<dbReference type="GO" id="GO:0003723">
    <property type="term" value="F:RNA binding"/>
    <property type="evidence" value="ECO:0007669"/>
    <property type="project" value="TreeGrafter"/>
</dbReference>
<dbReference type="OrthoDB" id="2436667at2759"/>
<dbReference type="GO" id="GO:0002181">
    <property type="term" value="P:cytoplasmic translation"/>
    <property type="evidence" value="ECO:0007669"/>
    <property type="project" value="TreeGrafter"/>
</dbReference>
<dbReference type="InterPro" id="IPR041997">
    <property type="entry name" value="Ribosomal_eL6_KOW"/>
</dbReference>
<evidence type="ECO:0000256" key="4">
    <source>
        <dbReference type="SAM" id="MobiDB-lite"/>
    </source>
</evidence>
<name>A0A511KLN4_RHOTO</name>
<evidence type="ECO:0000256" key="2">
    <source>
        <dbReference type="ARBA" id="ARBA00022980"/>
    </source>
</evidence>
<dbReference type="AlphaFoldDB" id="A0A511KLN4"/>
<proteinExistence type="inferred from homology"/>
<dbReference type="Pfam" id="PF01159">
    <property type="entry name" value="Ribosomal_L6e"/>
    <property type="match status" value="2"/>
</dbReference>
<dbReference type="SUPFAM" id="SSF50104">
    <property type="entry name" value="Translation proteins SH3-like domain"/>
    <property type="match status" value="1"/>
</dbReference>
<feature type="region of interest" description="Disordered" evidence="4">
    <location>
        <begin position="29"/>
        <end position="49"/>
    </location>
</feature>
<feature type="domain" description="Large ribosomal subunit protein uL6 N-terminal" evidence="5">
    <location>
        <begin position="3"/>
        <end position="44"/>
    </location>
</feature>
<dbReference type="InterPro" id="IPR008991">
    <property type="entry name" value="Translation_prot_SH3-like_sf"/>
</dbReference>
<keyword evidence="3" id="KW-0687">Ribonucleoprotein</keyword>
<reference evidence="6 7" key="1">
    <citation type="submission" date="2019-07" db="EMBL/GenBank/DDBJ databases">
        <title>Rhodotorula toruloides NBRC10032 genome sequencing.</title>
        <authorList>
            <person name="Shida Y."/>
            <person name="Takaku H."/>
            <person name="Ogasawara W."/>
            <person name="Mori K."/>
        </authorList>
    </citation>
    <scope>NUCLEOTIDE SEQUENCE [LARGE SCALE GENOMIC DNA]</scope>
    <source>
        <strain evidence="6 7">NBRC10032</strain>
    </source>
</reference>
<keyword evidence="2 6" id="KW-0689">Ribosomal protein</keyword>
<evidence type="ECO:0000256" key="1">
    <source>
        <dbReference type="ARBA" id="ARBA00010592"/>
    </source>
</evidence>
<evidence type="ECO:0000313" key="6">
    <source>
        <dbReference type="EMBL" id="GEM11278.1"/>
    </source>
</evidence>
<dbReference type="Pfam" id="PF03868">
    <property type="entry name" value="Ribosomal_L6e_N"/>
    <property type="match status" value="1"/>
</dbReference>
<dbReference type="InterPro" id="IPR005568">
    <property type="entry name" value="Ribosomal_uL6_N"/>
</dbReference>
<dbReference type="EMBL" id="BJWK01000014">
    <property type="protein sequence ID" value="GEM11278.1"/>
    <property type="molecule type" value="Genomic_DNA"/>
</dbReference>
<evidence type="ECO:0000256" key="3">
    <source>
        <dbReference type="ARBA" id="ARBA00023274"/>
    </source>
</evidence>
<organism evidence="6 7">
    <name type="scientific">Rhodotorula toruloides</name>
    <name type="common">Yeast</name>
    <name type="synonym">Rhodosporidium toruloides</name>
    <dbReference type="NCBI Taxonomy" id="5286"/>
    <lineage>
        <taxon>Eukaryota</taxon>
        <taxon>Fungi</taxon>
        <taxon>Dikarya</taxon>
        <taxon>Basidiomycota</taxon>
        <taxon>Pucciniomycotina</taxon>
        <taxon>Microbotryomycetes</taxon>
        <taxon>Sporidiobolales</taxon>
        <taxon>Sporidiobolaceae</taxon>
        <taxon>Rhodotorula</taxon>
    </lineage>
</organism>
<comment type="similarity">
    <text evidence="1">Belongs to the eukaryotic ribosomal protein eL6 family.</text>
</comment>
<dbReference type="GO" id="GO:0000027">
    <property type="term" value="P:ribosomal large subunit assembly"/>
    <property type="evidence" value="ECO:0007669"/>
    <property type="project" value="TreeGrafter"/>
</dbReference>
<evidence type="ECO:0000313" key="7">
    <source>
        <dbReference type="Proteomes" id="UP000321518"/>
    </source>
</evidence>
<dbReference type="PANTHER" id="PTHR10715:SF0">
    <property type="entry name" value="LARGE RIBOSOMAL SUBUNIT PROTEIN EL6"/>
    <property type="match status" value="1"/>
</dbReference>
<dbReference type="CDD" id="cd13156">
    <property type="entry name" value="KOW_RPL6"/>
    <property type="match status" value="1"/>
</dbReference>
<dbReference type="GO" id="GO:0003735">
    <property type="term" value="F:structural constituent of ribosome"/>
    <property type="evidence" value="ECO:0007669"/>
    <property type="project" value="InterPro"/>
</dbReference>
<evidence type="ECO:0000259" key="5">
    <source>
        <dbReference type="Pfam" id="PF03868"/>
    </source>
</evidence>
<dbReference type="InterPro" id="IPR000915">
    <property type="entry name" value="60S_ribosomal_eL6"/>
</dbReference>
<dbReference type="Gene3D" id="2.30.30.30">
    <property type="match status" value="1"/>
</dbReference>
<sequence length="261" mass="28638">MARNSDVAPYIGKLSRSKLFSKKGLYKRERKSAPAAQATEEQKEQGYYPADDVRKAKASRKSVKPTKIRESITKGTVLILLAGRFRGKRVVCLGSLPSGLLLVTGPFKVNGVPLRRVNQAYCIATSTKVDLSSFEASSFALLSARASSLTFSSAYPRPITTPEFPAAPPGSVRLPRPTLQVDAKFNDAYFSKDKKSSTKATEKEFFGENKEKKEFPADKAADQKSVDKAVLAAVKQTPHLAQYLNATFGLSRGQFPHLIKY</sequence>
<dbReference type="GO" id="GO:0022625">
    <property type="term" value="C:cytosolic large ribosomal subunit"/>
    <property type="evidence" value="ECO:0007669"/>
    <property type="project" value="TreeGrafter"/>
</dbReference>
<dbReference type="InterPro" id="IPR014722">
    <property type="entry name" value="Rib_uL2_dom2"/>
</dbReference>
<dbReference type="PANTHER" id="PTHR10715">
    <property type="entry name" value="60S RIBOSOMAL PROTEIN L6"/>
    <property type="match status" value="1"/>
</dbReference>
<dbReference type="FunFam" id="2.30.30.30:FF:000014">
    <property type="entry name" value="60S ribosomal protein L6"/>
    <property type="match status" value="1"/>
</dbReference>
<gene>
    <name evidence="6" type="ORF">Rt10032_c14g5295</name>
</gene>
<dbReference type="Proteomes" id="UP000321518">
    <property type="component" value="Unassembled WGS sequence"/>
</dbReference>
<comment type="caution">
    <text evidence="6">The sequence shown here is derived from an EMBL/GenBank/DDBJ whole genome shotgun (WGS) entry which is preliminary data.</text>
</comment>